<accession>A0A366B0F3</accession>
<dbReference type="EMBL" id="QNUX01000005">
    <property type="protein sequence ID" value="RBN50589.1"/>
    <property type="molecule type" value="Genomic_DNA"/>
</dbReference>
<evidence type="ECO:0000313" key="2">
    <source>
        <dbReference type="EMBL" id="RBN50589.1"/>
    </source>
</evidence>
<reference evidence="2 3" key="1">
    <citation type="submission" date="2018-07" db="EMBL/GenBank/DDBJ databases">
        <title>Complete genome sequence of Flavobacterium psychrolimnae LMG 22018.</title>
        <authorList>
            <person name="Kim D.-U."/>
        </authorList>
    </citation>
    <scope>NUCLEOTIDE SEQUENCE [LARGE SCALE GENOMIC DNA]</scope>
    <source>
        <strain evidence="2 3">LMG 22018</strain>
    </source>
</reference>
<name>A0A366B0F3_9FLAO</name>
<evidence type="ECO:0000256" key="1">
    <source>
        <dbReference type="SAM" id="SignalP"/>
    </source>
</evidence>
<protein>
    <submittedName>
        <fullName evidence="2">Uncharacterized protein</fullName>
    </submittedName>
</protein>
<dbReference type="AlphaFoldDB" id="A0A366B0F3"/>
<keyword evidence="1" id="KW-0732">Signal</keyword>
<feature type="signal peptide" evidence="1">
    <location>
        <begin position="1"/>
        <end position="23"/>
    </location>
</feature>
<organism evidence="2 3">
    <name type="scientific">Flavobacterium psychrolimnae</name>
    <dbReference type="NCBI Taxonomy" id="249351"/>
    <lineage>
        <taxon>Bacteria</taxon>
        <taxon>Pseudomonadati</taxon>
        <taxon>Bacteroidota</taxon>
        <taxon>Flavobacteriia</taxon>
        <taxon>Flavobacteriales</taxon>
        <taxon>Flavobacteriaceae</taxon>
        <taxon>Flavobacterium</taxon>
    </lineage>
</organism>
<proteinExistence type="predicted"/>
<dbReference type="OrthoDB" id="1267823at2"/>
<dbReference type="Proteomes" id="UP000253676">
    <property type="component" value="Unassembled WGS sequence"/>
</dbReference>
<evidence type="ECO:0000313" key="3">
    <source>
        <dbReference type="Proteomes" id="UP000253676"/>
    </source>
</evidence>
<comment type="caution">
    <text evidence="2">The sequence shown here is derived from an EMBL/GenBank/DDBJ whole genome shotgun (WGS) entry which is preliminary data.</text>
</comment>
<feature type="chain" id="PRO_5016753257" evidence="1">
    <location>
        <begin position="24"/>
        <end position="142"/>
    </location>
</feature>
<keyword evidence="3" id="KW-1185">Reference proteome</keyword>
<dbReference type="RefSeq" id="WP_113634463.1">
    <property type="nucleotide sequence ID" value="NZ_QNUX01000005.1"/>
</dbReference>
<gene>
    <name evidence="2" type="ORF">DR980_06720</name>
</gene>
<sequence>MKTIKSIAVAILLTIAGTTISNAQVSTNTGKTPHGGIIQNSGDYKIEMVERENNISFYVLDAKGKTVSNKKITGSAVFEFFNKTKATNPVSLDTNNSLLVQVPKASIYAYCTITLLVNGKTISSKFRNSQVSEQDINHGHQH</sequence>